<comment type="caution">
    <text evidence="1">The sequence shown here is derived from an EMBL/GenBank/DDBJ whole genome shotgun (WGS) entry which is preliminary data.</text>
</comment>
<protein>
    <submittedName>
        <fullName evidence="1">Uncharacterized protein</fullName>
    </submittedName>
</protein>
<dbReference type="AlphaFoldDB" id="J9FLE7"/>
<organism evidence="1">
    <name type="scientific">gut metagenome</name>
    <dbReference type="NCBI Taxonomy" id="749906"/>
    <lineage>
        <taxon>unclassified sequences</taxon>
        <taxon>metagenomes</taxon>
        <taxon>organismal metagenomes</taxon>
    </lineage>
</organism>
<dbReference type="EMBL" id="AMCI01008834">
    <property type="protein sequence ID" value="EJW90452.1"/>
    <property type="molecule type" value="Genomic_DNA"/>
</dbReference>
<sequence length="45" mass="4903">MRQVQLTYRPDIATSTISSSTCLEAATKELFLAYGKISTCSTLSD</sequence>
<name>J9FLE7_9ZZZZ</name>
<reference evidence="1" key="1">
    <citation type="journal article" date="2012" name="PLoS ONE">
        <title>Gene sets for utilization of primary and secondary nutrition supplies in the distal gut of endangered iberian lynx.</title>
        <authorList>
            <person name="Alcaide M."/>
            <person name="Messina E."/>
            <person name="Richter M."/>
            <person name="Bargiela R."/>
            <person name="Peplies J."/>
            <person name="Huws S.A."/>
            <person name="Newbold C.J."/>
            <person name="Golyshin P.N."/>
            <person name="Simon M.A."/>
            <person name="Lopez G."/>
            <person name="Yakimov M.M."/>
            <person name="Ferrer M."/>
        </authorList>
    </citation>
    <scope>NUCLEOTIDE SEQUENCE</scope>
</reference>
<proteinExistence type="predicted"/>
<gene>
    <name evidence="1" type="ORF">EVA_21442</name>
</gene>
<evidence type="ECO:0000313" key="1">
    <source>
        <dbReference type="EMBL" id="EJW90452.1"/>
    </source>
</evidence>
<accession>J9FLE7</accession>